<dbReference type="Gene3D" id="3.40.30.10">
    <property type="entry name" value="Glutaredoxin"/>
    <property type="match status" value="1"/>
</dbReference>
<organism evidence="1">
    <name type="scientific">Bodo saltans virus</name>
    <dbReference type="NCBI Taxonomy" id="2024608"/>
    <lineage>
        <taxon>Viruses</taxon>
        <taxon>Varidnaviria</taxon>
        <taxon>Bamfordvirae</taxon>
        <taxon>Nucleocytoviricota</taxon>
        <taxon>Megaviricetes</taxon>
        <taxon>Imitervirales</taxon>
        <taxon>Mimiviridae</taxon>
        <taxon>Klosneuvirinae</taxon>
        <taxon>Theiavirus</taxon>
        <taxon>Theiavirus salishense</taxon>
    </lineage>
</organism>
<proteinExistence type="predicted"/>
<evidence type="ECO:0000313" key="2">
    <source>
        <dbReference type="Proteomes" id="UP000240325"/>
    </source>
</evidence>
<dbReference type="SUPFAM" id="SSF52833">
    <property type="entry name" value="Thioredoxin-like"/>
    <property type="match status" value="1"/>
</dbReference>
<name>A0A2H4UUE3_9VIRU</name>
<gene>
    <name evidence="1" type="ORF">BMW23_0405</name>
</gene>
<dbReference type="Proteomes" id="UP000240325">
    <property type="component" value="Segment"/>
</dbReference>
<protein>
    <recommendedName>
        <fullName evidence="3">Thioredoxin</fullName>
    </recommendedName>
</protein>
<reference evidence="1" key="1">
    <citation type="journal article" date="2017" name="Elife">
        <title>The kinetoplastid-infecting Bodo saltans virus (BsV), a window into the most abundant giant viruses in the sea.</title>
        <authorList>
            <person name="Deeg C.M."/>
            <person name="Chow C.-E.T."/>
            <person name="Suttle C.A."/>
        </authorList>
    </citation>
    <scope>NUCLEOTIDE SEQUENCE</scope>
    <source>
        <strain evidence="1">NG1</strain>
    </source>
</reference>
<dbReference type="EMBL" id="MF782455">
    <property type="protein sequence ID" value="ATZ80459.1"/>
    <property type="molecule type" value="Genomic_DNA"/>
</dbReference>
<accession>A0A2H4UUE3</accession>
<evidence type="ECO:0000313" key="1">
    <source>
        <dbReference type="EMBL" id="ATZ80459.1"/>
    </source>
</evidence>
<dbReference type="InterPro" id="IPR036249">
    <property type="entry name" value="Thioredoxin-like_sf"/>
</dbReference>
<sequence>MYLGCVFYSKNCNYCYDLMKLMENHKLNQIFKYECVDGKDINILNAKFGFTCVPAIVSQTNEGKQIVNEGANAFNWVKNFLINRKQIQNTEESRKLIQRDIFKHKLTEKLYEYCPDEQNGISDPYALCREDANIALPKSYIQIDDKNYQSDNLMAIPIGNISAYKKREGLDATYKGNLNKILEQIDNAREKQDNALKSILEKEAMEKVIIGIQQE</sequence>
<evidence type="ECO:0008006" key="3">
    <source>
        <dbReference type="Google" id="ProtNLM"/>
    </source>
</evidence>
<keyword evidence="2" id="KW-1185">Reference proteome</keyword>